<accession>A0A7W7RHV7</accession>
<evidence type="ECO:0000256" key="1">
    <source>
        <dbReference type="ARBA" id="ARBA00022679"/>
    </source>
</evidence>
<proteinExistence type="predicted"/>
<evidence type="ECO:0000313" key="8">
    <source>
        <dbReference type="Proteomes" id="UP000523007"/>
    </source>
</evidence>
<keyword evidence="1" id="KW-0808">Transferase</keyword>
<dbReference type="PANTHER" id="PTHR43289">
    <property type="entry name" value="MITOGEN-ACTIVATED PROTEIN KINASE KINASE KINASE 20-RELATED"/>
    <property type="match status" value="1"/>
</dbReference>
<keyword evidence="8" id="KW-1185">Reference proteome</keyword>
<dbReference type="Proteomes" id="UP000523007">
    <property type="component" value="Unassembled WGS sequence"/>
</dbReference>
<evidence type="ECO:0000256" key="4">
    <source>
        <dbReference type="ARBA" id="ARBA00022840"/>
    </source>
</evidence>
<feature type="domain" description="Protein kinase" evidence="6">
    <location>
        <begin position="24"/>
        <end position="279"/>
    </location>
</feature>
<dbReference type="SMART" id="SM00220">
    <property type="entry name" value="S_TKc"/>
    <property type="match status" value="1"/>
</dbReference>
<dbReference type="InterPro" id="IPR017441">
    <property type="entry name" value="Protein_kinase_ATP_BS"/>
</dbReference>
<evidence type="ECO:0000256" key="5">
    <source>
        <dbReference type="PROSITE-ProRule" id="PRU10141"/>
    </source>
</evidence>
<dbReference type="AlphaFoldDB" id="A0A7W7RHV7"/>
<evidence type="ECO:0000256" key="2">
    <source>
        <dbReference type="ARBA" id="ARBA00022741"/>
    </source>
</evidence>
<comment type="caution">
    <text evidence="7">The sequence shown here is derived from an EMBL/GenBank/DDBJ whole genome shotgun (WGS) entry which is preliminary data.</text>
</comment>
<dbReference type="Gene3D" id="3.30.200.20">
    <property type="entry name" value="Phosphorylase Kinase, domain 1"/>
    <property type="match status" value="1"/>
</dbReference>
<dbReference type="InterPro" id="IPR011009">
    <property type="entry name" value="Kinase-like_dom_sf"/>
</dbReference>
<dbReference type="RefSeq" id="WP_184579636.1">
    <property type="nucleotide sequence ID" value="NZ_JACHJT010000001.1"/>
</dbReference>
<dbReference type="GO" id="GO:0004674">
    <property type="term" value="F:protein serine/threonine kinase activity"/>
    <property type="evidence" value="ECO:0007669"/>
    <property type="project" value="TreeGrafter"/>
</dbReference>
<dbReference type="GO" id="GO:0005524">
    <property type="term" value="F:ATP binding"/>
    <property type="evidence" value="ECO:0007669"/>
    <property type="project" value="UniProtKB-UniRule"/>
</dbReference>
<name>A0A7W7RHV7_9ACTN</name>
<dbReference type="Gene3D" id="1.10.510.10">
    <property type="entry name" value="Transferase(Phosphotransferase) domain 1"/>
    <property type="match status" value="1"/>
</dbReference>
<dbReference type="Pfam" id="PF00069">
    <property type="entry name" value="Pkinase"/>
    <property type="match status" value="1"/>
</dbReference>
<dbReference type="InterPro" id="IPR008271">
    <property type="entry name" value="Ser/Thr_kinase_AS"/>
</dbReference>
<dbReference type="PROSITE" id="PS50011">
    <property type="entry name" value="PROTEIN_KINASE_DOM"/>
    <property type="match status" value="1"/>
</dbReference>
<dbReference type="EMBL" id="JACHJT010000001">
    <property type="protein sequence ID" value="MBB4932301.1"/>
    <property type="molecule type" value="Genomic_DNA"/>
</dbReference>
<reference evidence="7 8" key="1">
    <citation type="submission" date="2020-08" db="EMBL/GenBank/DDBJ databases">
        <title>Sequencing the genomes of 1000 actinobacteria strains.</title>
        <authorList>
            <person name="Klenk H.-P."/>
        </authorList>
    </citation>
    <scope>NUCLEOTIDE SEQUENCE [LARGE SCALE GENOMIC DNA]</scope>
    <source>
        <strain evidence="7 8">DSM 102030</strain>
    </source>
</reference>
<dbReference type="SUPFAM" id="SSF56112">
    <property type="entry name" value="Protein kinase-like (PK-like)"/>
    <property type="match status" value="1"/>
</dbReference>
<evidence type="ECO:0000259" key="6">
    <source>
        <dbReference type="PROSITE" id="PS50011"/>
    </source>
</evidence>
<keyword evidence="4 5" id="KW-0067">ATP-binding</keyword>
<dbReference type="PROSITE" id="PS00108">
    <property type="entry name" value="PROTEIN_KINASE_ST"/>
    <property type="match status" value="1"/>
</dbReference>
<sequence length="558" mass="60163">MGHPQIPSGITPRLETDPRQIGAYRIAGRIGAGGMGVVYAGVDDSGRAVAVKVVKRELAADPEFRARFAREVDLLRRVRGTCLPAFFGADTDADTPWLASEYVNGPTLRQYLDRHGPMDPAMLIGFAAGCAEALAAVHHAGIVHRDLKPGNVLLASDGPKVLDFGIARAVDESAITRTGGLMGTPGWVAPEQYDGTPPHPTSDMFAWGGLVAYAGTGRAPFGTGNAKVLAQRVLHEEPDLDGLPEELVPLVRAALGKTPDQRPTAAQALRGATVLAPWSADEEPTQVLSQVLHSGWRVEPESGPDAWAPLLPRPPWWRRTATVVTAAALALVLVVSGSWVAGRYWAQNGDPEETGDTAGAAQDADAGTQEVTYHDLTLDVPEEWQAHEYEVDYTGTVPVGSSDSEEILVLQTDPSQSCELGSDFLISPQCASVWLLGPVSRHFGYAGDAVDETRHFHIAGEPTECVRGLDVYGEPRAEDPADSESLGLLDEEELDLDGASVLHQTWEVGCLADYDADIPEESYRYHEQRMWRLPEAMVVDNYQTESLAEIMEDAQVTQ</sequence>
<dbReference type="PANTHER" id="PTHR43289:SF34">
    <property type="entry name" value="SERINE_THREONINE-PROTEIN KINASE YBDM-RELATED"/>
    <property type="match status" value="1"/>
</dbReference>
<dbReference type="CDD" id="cd14014">
    <property type="entry name" value="STKc_PknB_like"/>
    <property type="match status" value="1"/>
</dbReference>
<feature type="binding site" evidence="5">
    <location>
        <position position="52"/>
    </location>
    <ligand>
        <name>ATP</name>
        <dbReference type="ChEBI" id="CHEBI:30616"/>
    </ligand>
</feature>
<dbReference type="PROSITE" id="PS00107">
    <property type="entry name" value="PROTEIN_KINASE_ATP"/>
    <property type="match status" value="1"/>
</dbReference>
<evidence type="ECO:0000256" key="3">
    <source>
        <dbReference type="ARBA" id="ARBA00022777"/>
    </source>
</evidence>
<keyword evidence="3" id="KW-0418">Kinase</keyword>
<evidence type="ECO:0000313" key="7">
    <source>
        <dbReference type="EMBL" id="MBB4932301.1"/>
    </source>
</evidence>
<dbReference type="InterPro" id="IPR000719">
    <property type="entry name" value="Prot_kinase_dom"/>
</dbReference>
<keyword evidence="2 5" id="KW-0547">Nucleotide-binding</keyword>
<organism evidence="7 8">
    <name type="scientific">Lipingzhangella halophila</name>
    <dbReference type="NCBI Taxonomy" id="1783352"/>
    <lineage>
        <taxon>Bacteria</taxon>
        <taxon>Bacillati</taxon>
        <taxon>Actinomycetota</taxon>
        <taxon>Actinomycetes</taxon>
        <taxon>Streptosporangiales</taxon>
        <taxon>Nocardiopsidaceae</taxon>
        <taxon>Lipingzhangella</taxon>
    </lineage>
</organism>
<gene>
    <name evidence="7" type="ORF">F4561_003121</name>
</gene>
<protein>
    <recommendedName>
        <fullName evidence="6">Protein kinase domain-containing protein</fullName>
    </recommendedName>
</protein>